<keyword evidence="2" id="KW-1185">Reference proteome</keyword>
<dbReference type="InterPro" id="IPR019596">
    <property type="entry name" value="Phage_Mu_GpM_tail_tub"/>
</dbReference>
<evidence type="ECO:0000313" key="2">
    <source>
        <dbReference type="Proteomes" id="UP001143330"/>
    </source>
</evidence>
<evidence type="ECO:0000313" key="1">
    <source>
        <dbReference type="EMBL" id="GLK85686.1"/>
    </source>
</evidence>
<protein>
    <recommendedName>
        <fullName evidence="3">Tail tube protein</fullName>
    </recommendedName>
</protein>
<name>A0A9W6K003_9HYPH</name>
<evidence type="ECO:0008006" key="3">
    <source>
        <dbReference type="Google" id="ProtNLM"/>
    </source>
</evidence>
<gene>
    <name evidence="1" type="ORF">GCM10017653_37560</name>
</gene>
<dbReference type="RefSeq" id="WP_213359380.1">
    <property type="nucleotide sequence ID" value="NZ_BSFM01000017.1"/>
</dbReference>
<dbReference type="AlphaFoldDB" id="A0A9W6K003"/>
<sequence>MAQSLGIIDIQWKGTKLDVEPGGKLLLGGMQNKGVTTGQKRKFAREFKESIITATRTFDRGMSASDLYDPDAGELQVHCDTGQIFTFPDAFMTERPELTAGDGGKAECKWEAGQYEEIVS</sequence>
<accession>A0A9W6K003</accession>
<proteinExistence type="predicted"/>
<reference evidence="1" key="2">
    <citation type="submission" date="2023-01" db="EMBL/GenBank/DDBJ databases">
        <authorList>
            <person name="Sun Q."/>
            <person name="Evtushenko L."/>
        </authorList>
    </citation>
    <scope>NUCLEOTIDE SEQUENCE</scope>
    <source>
        <strain evidence="1">VKM B-2789</strain>
    </source>
</reference>
<dbReference type="EMBL" id="BSFM01000017">
    <property type="protein sequence ID" value="GLK85686.1"/>
    <property type="molecule type" value="Genomic_DNA"/>
</dbReference>
<dbReference type="Proteomes" id="UP001143330">
    <property type="component" value="Unassembled WGS sequence"/>
</dbReference>
<reference evidence="1" key="1">
    <citation type="journal article" date="2014" name="Int. J. Syst. Evol. Microbiol.">
        <title>Complete genome sequence of Corynebacterium casei LMG S-19264T (=DSM 44701T), isolated from a smear-ripened cheese.</title>
        <authorList>
            <consortium name="US DOE Joint Genome Institute (JGI-PGF)"/>
            <person name="Walter F."/>
            <person name="Albersmeier A."/>
            <person name="Kalinowski J."/>
            <person name="Ruckert C."/>
        </authorList>
    </citation>
    <scope>NUCLEOTIDE SEQUENCE</scope>
    <source>
        <strain evidence="1">VKM B-2789</strain>
    </source>
</reference>
<comment type="caution">
    <text evidence="1">The sequence shown here is derived from an EMBL/GenBank/DDBJ whole genome shotgun (WGS) entry which is preliminary data.</text>
</comment>
<organism evidence="1 2">
    <name type="scientific">Ancylobacter defluvii</name>
    <dbReference type="NCBI Taxonomy" id="1282440"/>
    <lineage>
        <taxon>Bacteria</taxon>
        <taxon>Pseudomonadati</taxon>
        <taxon>Pseudomonadota</taxon>
        <taxon>Alphaproteobacteria</taxon>
        <taxon>Hyphomicrobiales</taxon>
        <taxon>Xanthobacteraceae</taxon>
        <taxon>Ancylobacter</taxon>
    </lineage>
</organism>
<dbReference type="Pfam" id="PF10618">
    <property type="entry name" value="Tail_tube"/>
    <property type="match status" value="1"/>
</dbReference>